<comment type="function">
    <text evidence="10">Subunit of the peripheral V1 complex of vacuolar ATPase. Subunit H activates the ATPase activity of the enzyme and couples ATPase activity to proton flow. Vacuolar ATPase is responsible for acidifying a variety of intracellular compartments in eukaryotic cells, thus providing most of the energy required for transport processes in the vacuolar system.</text>
</comment>
<dbReference type="Proteomes" id="UP000298416">
    <property type="component" value="Unassembled WGS sequence"/>
</dbReference>
<dbReference type="PANTHER" id="PTHR12585">
    <property type="entry name" value="SCC1 / RAD21 FAMILY MEMBER"/>
    <property type="match status" value="1"/>
</dbReference>
<evidence type="ECO:0000256" key="2">
    <source>
        <dbReference type="ARBA" id="ARBA00008613"/>
    </source>
</evidence>
<keyword evidence="18" id="KW-1185">Reference proteome</keyword>
<dbReference type="InterPro" id="IPR006909">
    <property type="entry name" value="Rad21/Rec8_C_eu"/>
</dbReference>
<dbReference type="InterPro" id="IPR016024">
    <property type="entry name" value="ARM-type_fold"/>
</dbReference>
<dbReference type="GO" id="GO:0007059">
    <property type="term" value="P:chromosome segregation"/>
    <property type="evidence" value="ECO:0007669"/>
    <property type="project" value="UniProtKB-KW"/>
</dbReference>
<evidence type="ECO:0000256" key="7">
    <source>
        <dbReference type="ARBA" id="ARBA00022829"/>
    </source>
</evidence>
<name>A0A8X8W4P0_SALSN</name>
<dbReference type="SUPFAM" id="SSF46785">
    <property type="entry name" value="Winged helix' DNA-binding domain"/>
    <property type="match status" value="1"/>
</dbReference>
<dbReference type="FunFam" id="1.10.10.580:FF:000002">
    <property type="entry name" value="Sister chromatid cohesion 1 protein 4"/>
    <property type="match status" value="1"/>
</dbReference>
<comment type="caution">
    <text evidence="17">The sequence shown here is derived from an EMBL/GenBank/DDBJ whole genome shotgun (WGS) entry which is preliminary data.</text>
</comment>
<comment type="similarity">
    <text evidence="2">Belongs to the V-ATPase H subunit family.</text>
</comment>
<keyword evidence="6" id="KW-0375">Hydrogen ion transport</keyword>
<reference evidence="17" key="1">
    <citation type="submission" date="2018-01" db="EMBL/GenBank/DDBJ databases">
        <authorList>
            <person name="Mao J.F."/>
        </authorList>
    </citation>
    <scope>NUCLEOTIDE SEQUENCE</scope>
    <source>
        <strain evidence="17">Huo1</strain>
        <tissue evidence="17">Leaf</tissue>
    </source>
</reference>
<keyword evidence="4" id="KW-0813">Transport</keyword>
<dbReference type="Gene3D" id="1.25.10.10">
    <property type="entry name" value="Leucine-rich Repeat Variant"/>
    <property type="match status" value="1"/>
</dbReference>
<reference evidence="17" key="2">
    <citation type="submission" date="2020-08" db="EMBL/GenBank/DDBJ databases">
        <title>Plant Genome Project.</title>
        <authorList>
            <person name="Zhang R.-G."/>
        </authorList>
    </citation>
    <scope>NUCLEOTIDE SEQUENCE</scope>
    <source>
        <strain evidence="17">Huo1</strain>
        <tissue evidence="17">Leaf</tissue>
    </source>
</reference>
<dbReference type="PANTHER" id="PTHR12585:SF69">
    <property type="entry name" value="FI11703P"/>
    <property type="match status" value="1"/>
</dbReference>
<dbReference type="InterPro" id="IPR023093">
    <property type="entry name" value="ScpA-like_C"/>
</dbReference>
<sequence>MPSDRWELSSDEVLRRDIPWETYMTTKLITGTGLQLLRRYDKKPEAYKAQLLDDDGQSYVRVFVSILRDIFKEETVEYVLALIDEMLSGKDSDPATFASTVMRILLWKGNWFIQEKSCKILSMIVGERPTAHETGTSNDASNSKKEITTTDEVFKGLIEWLSTQLKKPSHPTRSVPTAISSLSALLKESSARSLFVQEDGVKLLIPLITPVSNQQSIQVKLIYSKPCLFRLLYETCFCVWVLSYYEPAIEYLATSRSLPRLIEVVKGSTKEKVVRVVVLTLRNLLNKGTFGAQMIDLELPQVVQNLKGQAWSDEDLIEALNQLEQGLKDNIKKLSSFEKYKQEVLLGHLDWSPMHKDPIFWRENITSFEEHDFQVLRVLITILDTSNDPRTLAVACYDLSQFIQCHPAGRVIVKDLKAKERVMKLMNHGNTEVTKNALLCIQRLFLGAKYASFLQIEELEEKQRLEVAVLLFFGPLGTIWIAAHLERKLRKNQVADTDIGVSVVAHRLDAGQDSILSPDVPIALRLSSHLLLGVVRIYNKKVNYLFDDCSEALLKVKQAFRSTAVDLPPEESKAPYHSITLPEKFDLDDFELPDSDIFQGNYVDHHISSREQITLQDTMDGVSYSTSKFGLDERFGDGDMTGLDLEEELLMEKLGTAEPADEGADPRTSFGSTLTPKQDQHPEDMGTNSEAMVDGGGACADVLDYAHAPCTPRLEDEPIFSKVQEASACDDHLESEYHITGSTTRENMDTAPYEDKQEVKWCSQNDMITDAVPQGPPAENGYLSGGLKAKETGRQGQTESIKQASECTSEIIKESDVPEQTEAINNSDKNGLVSIDEAHRYGPSPNEVGPGVSEGASAENVQPLDIEAPSDEQQKSCRDEARLSSEDQNGLILGKPENLDAHDQVSATETNVLRPCSSIQDQDGALKPAVSPTYDGDVNSVIYVEANDGGEETAKLGQVHFLNISSEENTKENKVQHDASGEDILVAAVEADGLANATTELPAPEKLLSVPEGHMELHSGMMMEVIPGDFEGLYEDDAGSKTAAGRKRTFTESTLTEQSLNSVESSRQVRFKRTTGSVPDDDDLLSSILVGRNTSMLRVKPTPPPSEVTSMKRHRAAPRSGGPKRKVLMDETMVLHGDAIRQQLTNTEDIRRVRKKAPCTLSEISMIQKQHMVDETLLEPVFTVTNAGLYHLKICMSVELTSLHNRVYDLGRIKVCQHEVHNASPQIVSDLRQPSQNDENINLPETMVEPDINSHLEKSGACLETVVMDETAEPCDNHLLSENKIEEVDYTSAAVNEEWTEPTTVDAALIDSGATSDILHASDVIVQAASINESEGTNAYADKDEAVVLDQREAVPSDELEFAEINHEQAMGNEGKDKDGYGGECETELGVKDYGLPEMTQDAAACYGGPEYHVQDEIYSTTSKDQLDLEFPYTGFESMLQGGSMDQCKDPEAYQLHMMDGEISVFDLHDRDELNYLAEGNDTGLLELLNQPVHTPYFLNVDDDDLAEMADDYMPDAEDTRHNENIGWSSRTRAVSKYLQSAFIKEAGCGRASLSLDSLLIGKSRKEASRMFFETLVLKTRDYIHVEEPIAFGDITIRPRTRLMKSDF</sequence>
<dbReference type="Gene3D" id="1.25.40.150">
    <property type="entry name" value="V-type ATPase, subunit H, C-terminal domain"/>
    <property type="match status" value="1"/>
</dbReference>
<dbReference type="InterPro" id="IPR011987">
    <property type="entry name" value="ATPase_V1-cplx_hsu_C"/>
</dbReference>
<feature type="region of interest" description="Disordered" evidence="13">
    <location>
        <begin position="1096"/>
        <end position="1124"/>
    </location>
</feature>
<dbReference type="InterPro" id="IPR004908">
    <property type="entry name" value="ATPase_V1-cplx_hsu"/>
</dbReference>
<dbReference type="InterPro" id="IPR038497">
    <property type="entry name" value="ATPase_V1-cplx_hsu_C_sf"/>
</dbReference>
<feature type="compositionally biased region" description="Basic residues" evidence="13">
    <location>
        <begin position="1111"/>
        <end position="1124"/>
    </location>
</feature>
<keyword evidence="5" id="KW-0132">Cell division</keyword>
<keyword evidence="5" id="KW-0131">Cell cycle</keyword>
<feature type="compositionally biased region" description="Polar residues" evidence="13">
    <location>
        <begin position="794"/>
        <end position="808"/>
    </location>
</feature>
<feature type="region of interest" description="Disordered" evidence="13">
    <location>
        <begin position="771"/>
        <end position="858"/>
    </location>
</feature>
<evidence type="ECO:0000256" key="11">
    <source>
        <dbReference type="ARBA" id="ARBA00064543"/>
    </source>
</evidence>
<dbReference type="Pfam" id="PF04824">
    <property type="entry name" value="Rad21_Rec8"/>
    <property type="match status" value="1"/>
</dbReference>
<gene>
    <name evidence="17" type="ORF">SASPL_153354</name>
</gene>
<evidence type="ECO:0000256" key="12">
    <source>
        <dbReference type="ARBA" id="ARBA00082218"/>
    </source>
</evidence>
<protein>
    <recommendedName>
        <fullName evidence="12">Vacuolar proton pump subunit H</fullName>
    </recommendedName>
</protein>
<evidence type="ECO:0000256" key="13">
    <source>
        <dbReference type="SAM" id="MobiDB-lite"/>
    </source>
</evidence>
<dbReference type="SUPFAM" id="SSF48371">
    <property type="entry name" value="ARM repeat"/>
    <property type="match status" value="1"/>
</dbReference>
<dbReference type="GO" id="GO:0005634">
    <property type="term" value="C:nucleus"/>
    <property type="evidence" value="ECO:0007669"/>
    <property type="project" value="UniProtKB-SubCell"/>
</dbReference>
<evidence type="ECO:0000259" key="14">
    <source>
        <dbReference type="Pfam" id="PF04824"/>
    </source>
</evidence>
<evidence type="ECO:0000256" key="1">
    <source>
        <dbReference type="ARBA" id="ARBA00004123"/>
    </source>
</evidence>
<proteinExistence type="inferred from homology"/>
<evidence type="ECO:0000256" key="10">
    <source>
        <dbReference type="ARBA" id="ARBA00025045"/>
    </source>
</evidence>
<evidence type="ECO:0000259" key="16">
    <source>
        <dbReference type="Pfam" id="PF11698"/>
    </source>
</evidence>
<keyword evidence="7" id="KW-0159">Chromosome partition</keyword>
<dbReference type="PROSITE" id="PS00191">
    <property type="entry name" value="CYTOCHROME_B5_1"/>
    <property type="match status" value="1"/>
</dbReference>
<comment type="subcellular location">
    <subcellularLocation>
        <location evidence="1">Nucleus</location>
    </subcellularLocation>
</comment>
<dbReference type="InterPro" id="IPR039781">
    <property type="entry name" value="Rad21/Rec8-like"/>
</dbReference>
<evidence type="ECO:0000256" key="4">
    <source>
        <dbReference type="ARBA" id="ARBA00022448"/>
    </source>
</evidence>
<evidence type="ECO:0000313" key="17">
    <source>
        <dbReference type="EMBL" id="KAG6388155.1"/>
    </source>
</evidence>
<dbReference type="GO" id="GO:0000221">
    <property type="term" value="C:vacuolar proton-transporting V-type ATPase, V1 domain"/>
    <property type="evidence" value="ECO:0007669"/>
    <property type="project" value="InterPro"/>
</dbReference>
<dbReference type="InterPro" id="IPR006910">
    <property type="entry name" value="Rad21_Rec8_N"/>
</dbReference>
<dbReference type="InterPro" id="IPR011989">
    <property type="entry name" value="ARM-like"/>
</dbReference>
<evidence type="ECO:0000256" key="6">
    <source>
        <dbReference type="ARBA" id="ARBA00022781"/>
    </source>
</evidence>
<dbReference type="GO" id="GO:0020037">
    <property type="term" value="F:heme binding"/>
    <property type="evidence" value="ECO:0007669"/>
    <property type="project" value="InterPro"/>
</dbReference>
<dbReference type="GO" id="GO:0007062">
    <property type="term" value="P:sister chromatid cohesion"/>
    <property type="evidence" value="ECO:0007669"/>
    <property type="project" value="InterPro"/>
</dbReference>
<dbReference type="Pfam" id="PF03224">
    <property type="entry name" value="V-ATPase_H_N"/>
    <property type="match status" value="1"/>
</dbReference>
<dbReference type="Pfam" id="PF11698">
    <property type="entry name" value="V-ATPase_H_C"/>
    <property type="match status" value="1"/>
</dbReference>
<organism evidence="17">
    <name type="scientific">Salvia splendens</name>
    <name type="common">Scarlet sage</name>
    <dbReference type="NCBI Taxonomy" id="180675"/>
    <lineage>
        <taxon>Eukaryota</taxon>
        <taxon>Viridiplantae</taxon>
        <taxon>Streptophyta</taxon>
        <taxon>Embryophyta</taxon>
        <taxon>Tracheophyta</taxon>
        <taxon>Spermatophyta</taxon>
        <taxon>Magnoliopsida</taxon>
        <taxon>eudicotyledons</taxon>
        <taxon>Gunneridae</taxon>
        <taxon>Pentapetalae</taxon>
        <taxon>asterids</taxon>
        <taxon>lamiids</taxon>
        <taxon>Lamiales</taxon>
        <taxon>Lamiaceae</taxon>
        <taxon>Nepetoideae</taxon>
        <taxon>Mentheae</taxon>
        <taxon>Salviinae</taxon>
        <taxon>Salvia</taxon>
        <taxon>Salvia subgen. Calosphace</taxon>
        <taxon>core Calosphace</taxon>
    </lineage>
</organism>
<dbReference type="InterPro" id="IPR036390">
    <property type="entry name" value="WH_DNA-bd_sf"/>
</dbReference>
<dbReference type="FunFam" id="1.25.40.150:FF:000004">
    <property type="entry name" value="V-type proton ATPase subunit H"/>
    <property type="match status" value="1"/>
</dbReference>
<dbReference type="Pfam" id="PF04825">
    <property type="entry name" value="Rad21_Rec8_N"/>
    <property type="match status" value="1"/>
</dbReference>
<accession>A0A8X8W4P0</accession>
<keyword evidence="8" id="KW-0406">Ion transport</keyword>
<keyword evidence="5" id="KW-0498">Mitosis</keyword>
<evidence type="ECO:0000256" key="5">
    <source>
        <dbReference type="ARBA" id="ARBA00022776"/>
    </source>
</evidence>
<dbReference type="Gene3D" id="1.10.10.580">
    <property type="entry name" value="Structural maintenance of chromosome 1. Chain E"/>
    <property type="match status" value="1"/>
</dbReference>
<dbReference type="GO" id="GO:0003682">
    <property type="term" value="F:chromatin binding"/>
    <property type="evidence" value="ECO:0007669"/>
    <property type="project" value="TreeGrafter"/>
</dbReference>
<evidence type="ECO:0000313" key="18">
    <source>
        <dbReference type="Proteomes" id="UP000298416"/>
    </source>
</evidence>
<comment type="similarity">
    <text evidence="3">Belongs to the rad21 family.</text>
</comment>
<feature type="domain" description="Rad21/Rec8-like protein C-terminal eukaryotic" evidence="14">
    <location>
        <begin position="1553"/>
        <end position="1602"/>
    </location>
</feature>
<feature type="region of interest" description="Disordered" evidence="13">
    <location>
        <begin position="657"/>
        <end position="685"/>
    </location>
</feature>
<dbReference type="EMBL" id="PNBA02000021">
    <property type="protein sequence ID" value="KAG6388155.1"/>
    <property type="molecule type" value="Genomic_DNA"/>
</dbReference>
<dbReference type="GO" id="GO:0008278">
    <property type="term" value="C:cohesin complex"/>
    <property type="evidence" value="ECO:0007669"/>
    <property type="project" value="InterPro"/>
</dbReference>
<evidence type="ECO:0000259" key="15">
    <source>
        <dbReference type="Pfam" id="PF04825"/>
    </source>
</evidence>
<evidence type="ECO:0000256" key="3">
    <source>
        <dbReference type="ARBA" id="ARBA00009870"/>
    </source>
</evidence>
<dbReference type="GO" id="GO:1990414">
    <property type="term" value="P:replication-born double-strand break repair via sister chromatid exchange"/>
    <property type="evidence" value="ECO:0007669"/>
    <property type="project" value="TreeGrafter"/>
</dbReference>
<evidence type="ECO:0000256" key="9">
    <source>
        <dbReference type="ARBA" id="ARBA00023242"/>
    </source>
</evidence>
<dbReference type="CDD" id="cd21793">
    <property type="entry name" value="Rad21_Rec8_M_AtSYN1-like"/>
    <property type="match status" value="1"/>
</dbReference>
<comment type="subunit">
    <text evidence="11">Component of the cohesin complex.</text>
</comment>
<evidence type="ECO:0000256" key="8">
    <source>
        <dbReference type="ARBA" id="ARBA00023065"/>
    </source>
</evidence>
<dbReference type="GO" id="GO:0046961">
    <property type="term" value="F:proton-transporting ATPase activity, rotational mechanism"/>
    <property type="evidence" value="ECO:0007669"/>
    <property type="project" value="InterPro"/>
</dbReference>
<feature type="domain" description="ATPase V1 complex subunit H C-terminal" evidence="16">
    <location>
        <begin position="333"/>
        <end position="445"/>
    </location>
</feature>
<dbReference type="InterPro" id="IPR018506">
    <property type="entry name" value="Cyt_B5_heme-BS"/>
</dbReference>
<feature type="domain" description="Rad21/Rec8-like protein N-terminal" evidence="15">
    <location>
        <begin position="474"/>
        <end position="572"/>
    </location>
</feature>
<keyword evidence="9" id="KW-0539">Nucleus</keyword>